<evidence type="ECO:0000313" key="9">
    <source>
        <dbReference type="EMBL" id="AAS11205.1"/>
    </source>
</evidence>
<evidence type="ECO:0000256" key="1">
    <source>
        <dbReference type="ARBA" id="ARBA00004651"/>
    </source>
</evidence>
<dbReference type="InterPro" id="IPR050539">
    <property type="entry name" value="ThrE_Dicarb/AminoAcid_Exp"/>
</dbReference>
<protein>
    <submittedName>
        <fullName evidence="9">Membrane protein, putative</fullName>
    </submittedName>
</protein>
<feature type="transmembrane region" description="Helical" evidence="7">
    <location>
        <begin position="170"/>
        <end position="191"/>
    </location>
</feature>
<evidence type="ECO:0000313" key="10">
    <source>
        <dbReference type="Proteomes" id="UP000008212"/>
    </source>
</evidence>
<dbReference type="AlphaFoldDB" id="Q73PT4"/>
<dbReference type="PaxDb" id="243275-TDE_0712"/>
<evidence type="ECO:0000256" key="6">
    <source>
        <dbReference type="ARBA" id="ARBA00034125"/>
    </source>
</evidence>
<dbReference type="HOGENOM" id="CLU_070277_0_0_12"/>
<feature type="transmembrane region" description="Helical" evidence="7">
    <location>
        <begin position="236"/>
        <end position="257"/>
    </location>
</feature>
<keyword evidence="5 7" id="KW-0472">Membrane</keyword>
<feature type="domain" description="Threonine/serine exporter-like N-terminal" evidence="8">
    <location>
        <begin position="16"/>
        <end position="251"/>
    </location>
</feature>
<dbReference type="GO" id="GO:0015744">
    <property type="term" value="P:succinate transport"/>
    <property type="evidence" value="ECO:0007669"/>
    <property type="project" value="TreeGrafter"/>
</dbReference>
<gene>
    <name evidence="9" type="ordered locus">TDE_0712</name>
</gene>
<dbReference type="STRING" id="243275.TDE_0712"/>
<dbReference type="KEGG" id="tde:TDE_0712"/>
<keyword evidence="4 7" id="KW-1133">Transmembrane helix</keyword>
<dbReference type="EMBL" id="AE017226">
    <property type="protein sequence ID" value="AAS11205.1"/>
    <property type="molecule type" value="Genomic_DNA"/>
</dbReference>
<dbReference type="InterPro" id="IPR010619">
    <property type="entry name" value="ThrE-like_N"/>
</dbReference>
<evidence type="ECO:0000256" key="4">
    <source>
        <dbReference type="ARBA" id="ARBA00022989"/>
    </source>
</evidence>
<dbReference type="PANTHER" id="PTHR34390">
    <property type="entry name" value="UPF0442 PROTEIN YJJB-RELATED"/>
    <property type="match status" value="1"/>
</dbReference>
<proteinExistence type="inferred from homology"/>
<sequence>MRKIMEEEKNSALIFRIALAAGELLIKNGAEMHRTEETILRICSSHGITGLAVFITPTVILIGNDKKEGSTYIKNIKVRGSNIHKISLVNEFSRNFTQGKISENEALEILKNIDAEKNYPYWLVLTTSGIGCGLFSVLLGGTLNDFIVTFIATFAAVFLNDRITQFSKTVFLGNFIAGFFVGIITILFYHIGFVKNLDMIIVGAVLSLVPGVAFTSGIRDFILGDLVSGIARTSEAVLIAVAIAFGIGSVLFSYSLLGGI</sequence>
<comment type="subcellular location">
    <subcellularLocation>
        <location evidence="1">Cell membrane</location>
        <topology evidence="1">Multi-pass membrane protein</topology>
    </subcellularLocation>
</comment>
<keyword evidence="3 7" id="KW-0812">Transmembrane</keyword>
<comment type="similarity">
    <text evidence="6">Belongs to the ThrE exporter (TC 2.A.79) family.</text>
</comment>
<evidence type="ECO:0000256" key="2">
    <source>
        <dbReference type="ARBA" id="ARBA00022475"/>
    </source>
</evidence>
<name>Q73PT4_TREDE</name>
<dbReference type="OrthoDB" id="9813917at2"/>
<evidence type="ECO:0000256" key="5">
    <source>
        <dbReference type="ARBA" id="ARBA00023136"/>
    </source>
</evidence>
<evidence type="ECO:0000259" key="8">
    <source>
        <dbReference type="Pfam" id="PF06738"/>
    </source>
</evidence>
<dbReference type="Pfam" id="PF06738">
    <property type="entry name" value="ThrE"/>
    <property type="match status" value="1"/>
</dbReference>
<keyword evidence="2" id="KW-1003">Cell membrane</keyword>
<dbReference type="PATRIC" id="fig|243275.7.peg.689"/>
<feature type="transmembrane region" description="Helical" evidence="7">
    <location>
        <begin position="197"/>
        <end position="215"/>
    </location>
</feature>
<dbReference type="TCDB" id="2.A.79.1.5">
    <property type="family name" value="the threonine/serine exporter (thre) family"/>
</dbReference>
<dbReference type="PANTHER" id="PTHR34390:SF2">
    <property type="entry name" value="SUCCINATE TRANSPORTER SUBUNIT YJJP-RELATED"/>
    <property type="match status" value="1"/>
</dbReference>
<dbReference type="GO" id="GO:0005886">
    <property type="term" value="C:plasma membrane"/>
    <property type="evidence" value="ECO:0007669"/>
    <property type="project" value="UniProtKB-SubCell"/>
</dbReference>
<dbReference type="GO" id="GO:0022857">
    <property type="term" value="F:transmembrane transporter activity"/>
    <property type="evidence" value="ECO:0007669"/>
    <property type="project" value="InterPro"/>
</dbReference>
<dbReference type="eggNOG" id="COG2966">
    <property type="taxonomic scope" value="Bacteria"/>
</dbReference>
<keyword evidence="10" id="KW-1185">Reference proteome</keyword>
<dbReference type="Proteomes" id="UP000008212">
    <property type="component" value="Chromosome"/>
</dbReference>
<organism evidence="9 10">
    <name type="scientific">Treponema denticola (strain ATCC 35405 / DSM 14222 / CIP 103919 / JCM 8153 / KCTC 15104)</name>
    <dbReference type="NCBI Taxonomy" id="243275"/>
    <lineage>
        <taxon>Bacteria</taxon>
        <taxon>Pseudomonadati</taxon>
        <taxon>Spirochaetota</taxon>
        <taxon>Spirochaetia</taxon>
        <taxon>Spirochaetales</taxon>
        <taxon>Treponemataceae</taxon>
        <taxon>Treponema</taxon>
    </lineage>
</organism>
<evidence type="ECO:0000256" key="3">
    <source>
        <dbReference type="ARBA" id="ARBA00022692"/>
    </source>
</evidence>
<accession>Q73PT4</accession>
<feature type="transmembrane region" description="Helical" evidence="7">
    <location>
        <begin position="119"/>
        <end position="140"/>
    </location>
</feature>
<reference evidence="9 10" key="1">
    <citation type="journal article" date="2004" name="Proc. Natl. Acad. Sci. U.S.A.">
        <title>Comparison of the genome of the oral pathogen Treponema denticola with other spirochete genomes.</title>
        <authorList>
            <person name="Seshadri R."/>
            <person name="Myers G.S."/>
            <person name="Tettelin H."/>
            <person name="Eisen J.A."/>
            <person name="Heidelberg J.F."/>
            <person name="Dodson R.J."/>
            <person name="Davidsen T.M."/>
            <person name="DeBoy R.T."/>
            <person name="Fouts D.E."/>
            <person name="Haft D.H."/>
            <person name="Selengut J."/>
            <person name="Ren Q."/>
            <person name="Brinkac L.M."/>
            <person name="Madupu R."/>
            <person name="Kolonay J."/>
            <person name="Durkin S.A."/>
            <person name="Daugherty S.C."/>
            <person name="Shetty J."/>
            <person name="Shvartsbeyn A."/>
            <person name="Gebregeorgis E."/>
            <person name="Geer K."/>
            <person name="Tsegaye G."/>
            <person name="Malek J."/>
            <person name="Ayodeji B."/>
            <person name="Shatsman S."/>
            <person name="McLeod M.P."/>
            <person name="Smajs D."/>
            <person name="Howell J.K."/>
            <person name="Pal S."/>
            <person name="Amin A."/>
            <person name="Vashisth P."/>
            <person name="McNeill T.Z."/>
            <person name="Xiang Q."/>
            <person name="Sodergren E."/>
            <person name="Baca E."/>
            <person name="Weinstock G.M."/>
            <person name="Norris S.J."/>
            <person name="Fraser C.M."/>
            <person name="Paulsen I.T."/>
        </authorList>
    </citation>
    <scope>NUCLEOTIDE SEQUENCE [LARGE SCALE GENOMIC DNA]</scope>
    <source>
        <strain evidence="10">ATCC 35405 / DSM 14222 / CIP 103919 / JCM 8153 / KCTC 15104</strain>
    </source>
</reference>
<evidence type="ECO:0000256" key="7">
    <source>
        <dbReference type="SAM" id="Phobius"/>
    </source>
</evidence>